<dbReference type="AlphaFoldDB" id="A0A2Z6QV97"/>
<feature type="domain" description="Integrator complex subunit 3 N-terminal" evidence="8">
    <location>
        <begin position="55"/>
        <end position="434"/>
    </location>
</feature>
<dbReference type="Proteomes" id="UP000247702">
    <property type="component" value="Unassembled WGS sequence"/>
</dbReference>
<dbReference type="InterPro" id="IPR045334">
    <property type="entry name" value="INTS3"/>
</dbReference>
<evidence type="ECO:0000256" key="7">
    <source>
        <dbReference type="SAM" id="MobiDB-lite"/>
    </source>
</evidence>
<feature type="compositionally biased region" description="Basic residues" evidence="7">
    <location>
        <begin position="1134"/>
        <end position="1147"/>
    </location>
</feature>
<evidence type="ECO:0000256" key="2">
    <source>
        <dbReference type="ARBA" id="ARBA00004496"/>
    </source>
</evidence>
<evidence type="ECO:0000256" key="6">
    <source>
        <dbReference type="SAM" id="Coils"/>
    </source>
</evidence>
<evidence type="ECO:0000313" key="12">
    <source>
        <dbReference type="Proteomes" id="UP000247702"/>
    </source>
</evidence>
<evidence type="ECO:0000313" key="11">
    <source>
        <dbReference type="EMBL" id="GES95115.1"/>
    </source>
</evidence>
<dbReference type="PANTHER" id="PTHR13587">
    <property type="entry name" value="INTEGRATOR COMPLEX SUBUNIT 3"/>
    <property type="match status" value="1"/>
</dbReference>
<reference evidence="11" key="2">
    <citation type="submission" date="2019-10" db="EMBL/GenBank/DDBJ databases">
        <title>Conservation and host-specific expression of non-tandemly repeated heterogenous ribosome RNA gene in arbuscular mycorrhizal fungi.</title>
        <authorList>
            <person name="Maeda T."/>
            <person name="Kobayashi Y."/>
            <person name="Nakagawa T."/>
            <person name="Ezawa T."/>
            <person name="Yamaguchi K."/>
            <person name="Bino T."/>
            <person name="Nishimoto Y."/>
            <person name="Shigenobu S."/>
            <person name="Kawaguchi M."/>
        </authorList>
    </citation>
    <scope>NUCLEOTIDE SEQUENCE</scope>
    <source>
        <strain evidence="11">HR1</strain>
    </source>
</reference>
<evidence type="ECO:0000313" key="10">
    <source>
        <dbReference type="EMBL" id="GBB89154.1"/>
    </source>
</evidence>
<feature type="coiled-coil region" evidence="6">
    <location>
        <begin position="981"/>
        <end position="1008"/>
    </location>
</feature>
<dbReference type="STRING" id="94130.A0A2Z6QV97"/>
<evidence type="ECO:0000259" key="8">
    <source>
        <dbReference type="Pfam" id="PF10189"/>
    </source>
</evidence>
<evidence type="ECO:0000256" key="3">
    <source>
        <dbReference type="ARBA" id="ARBA00006130"/>
    </source>
</evidence>
<comment type="caution">
    <text evidence="10">The sequence shown here is derived from an EMBL/GenBank/DDBJ whole genome shotgun (WGS) entry which is preliminary data.</text>
</comment>
<dbReference type="Pfam" id="PF24566">
    <property type="entry name" value="HEAT_Ints3_C"/>
    <property type="match status" value="1"/>
</dbReference>
<evidence type="ECO:0000256" key="1">
    <source>
        <dbReference type="ARBA" id="ARBA00004123"/>
    </source>
</evidence>
<name>A0A2Z6QV97_9GLOM</name>
<feature type="compositionally biased region" description="Basic and acidic residues" evidence="7">
    <location>
        <begin position="1090"/>
        <end position="1099"/>
    </location>
</feature>
<feature type="compositionally biased region" description="Polar residues" evidence="7">
    <location>
        <begin position="1075"/>
        <end position="1084"/>
    </location>
</feature>
<dbReference type="InterPro" id="IPR056518">
    <property type="entry name" value="HEAT_Ints3_C"/>
</dbReference>
<dbReference type="GO" id="GO:0005634">
    <property type="term" value="C:nucleus"/>
    <property type="evidence" value="ECO:0007669"/>
    <property type="project" value="UniProtKB-SubCell"/>
</dbReference>
<feature type="region of interest" description="Disordered" evidence="7">
    <location>
        <begin position="1047"/>
        <end position="1245"/>
    </location>
</feature>
<feature type="domain" description="Ints3-like C-terminal" evidence="9">
    <location>
        <begin position="793"/>
        <end position="1001"/>
    </location>
</feature>
<feature type="compositionally biased region" description="Acidic residues" evidence="7">
    <location>
        <begin position="1056"/>
        <end position="1070"/>
    </location>
</feature>
<dbReference type="GO" id="GO:0005737">
    <property type="term" value="C:cytoplasm"/>
    <property type="evidence" value="ECO:0007669"/>
    <property type="project" value="UniProtKB-SubCell"/>
</dbReference>
<comment type="subcellular location">
    <subcellularLocation>
        <location evidence="2">Cytoplasm</location>
    </subcellularLocation>
    <subcellularLocation>
        <location evidence="1">Nucleus</location>
    </subcellularLocation>
</comment>
<keyword evidence="5" id="KW-0539">Nucleus</keyword>
<dbReference type="EMBL" id="BEXD01000651">
    <property type="protein sequence ID" value="GBB89154.1"/>
    <property type="molecule type" value="Genomic_DNA"/>
</dbReference>
<reference evidence="10 12" key="1">
    <citation type="submission" date="2017-11" db="EMBL/GenBank/DDBJ databases">
        <title>The genome of Rhizophagus clarus HR1 reveals common genetic basis of auxotrophy among arbuscular mycorrhizal fungi.</title>
        <authorList>
            <person name="Kobayashi Y."/>
        </authorList>
    </citation>
    <scope>NUCLEOTIDE SEQUENCE [LARGE SCALE GENOMIC DNA]</scope>
    <source>
        <strain evidence="10 12">HR1</strain>
    </source>
</reference>
<accession>A0A2Z6QV97</accession>
<feature type="compositionally biased region" description="Polar residues" evidence="7">
    <location>
        <begin position="1201"/>
        <end position="1221"/>
    </location>
</feature>
<dbReference type="InterPro" id="IPR019333">
    <property type="entry name" value="INTS3_N"/>
</dbReference>
<keyword evidence="6" id="KW-0175">Coiled coil</keyword>
<protein>
    <submittedName>
        <fullName evidence="11">Integrator complex subunit 3</fullName>
    </submittedName>
</protein>
<dbReference type="OrthoDB" id="2021145at2759"/>
<proteinExistence type="inferred from homology"/>
<feature type="compositionally biased region" description="Basic residues" evidence="7">
    <location>
        <begin position="1164"/>
        <end position="1173"/>
    </location>
</feature>
<keyword evidence="12" id="KW-1185">Reference proteome</keyword>
<dbReference type="Proteomes" id="UP000615446">
    <property type="component" value="Unassembled WGS sequence"/>
</dbReference>
<organism evidence="10 12">
    <name type="scientific">Rhizophagus clarus</name>
    <dbReference type="NCBI Taxonomy" id="94130"/>
    <lineage>
        <taxon>Eukaryota</taxon>
        <taxon>Fungi</taxon>
        <taxon>Fungi incertae sedis</taxon>
        <taxon>Mucoromycota</taxon>
        <taxon>Glomeromycotina</taxon>
        <taxon>Glomeromycetes</taxon>
        <taxon>Glomerales</taxon>
        <taxon>Glomeraceae</taxon>
        <taxon>Rhizophagus</taxon>
    </lineage>
</organism>
<evidence type="ECO:0000256" key="5">
    <source>
        <dbReference type="ARBA" id="ARBA00023242"/>
    </source>
</evidence>
<dbReference type="EMBL" id="BLAL01000239">
    <property type="protein sequence ID" value="GES95115.1"/>
    <property type="molecule type" value="Genomic_DNA"/>
</dbReference>
<evidence type="ECO:0000259" key="9">
    <source>
        <dbReference type="Pfam" id="PF24566"/>
    </source>
</evidence>
<dbReference type="Pfam" id="PF10189">
    <property type="entry name" value="Ints3_N"/>
    <property type="match status" value="1"/>
</dbReference>
<sequence length="1245" mass="142458">MSKVFVINGRADQHGIPSFISELKDDYQWVGISGKSEEDAKNELYRMIDTMPNGYNRTMSGLLYGALTDEFQTYYDYIGDLDKDGYDHMIEMLKKLVTYKCFALYSTETIHRIMLLIENLVTDHRGALGGISGLYEVCESILRQIRGGDTSEVNIWLSSEVLEFFQRESTWLYSNERLLHITFYTFASLIRDHSEPRFEALKAKEIKFCRIIFDAHYNSFFKIGRDLIRLLRDNQIVPEFSYVINAIHDEVKANLMKQRTLSYCLSSRLSYDMNERLTHMLEQHSISAYKRKFDFFKTNFLSTEPRYLIADIIRWIISAYRPINEKATNNRYMLINLLLHEIGNNWDAIELAKMALVYDWLCFDRNGKDLREGLYCIEPCIQLIVENVKKNNPRIAKDLIETLHSSINIFPGLENEIRENVRAASQVAISHNVMTVEDIRIIRTKLSEFAGDTRIIKIIGDLWGHLINAPPSSSLPYHPNPLQPLIMQTTSVANIQMSHPDVNVNQRFPASLPIPQTPLNSVQSNPLFMPSHDKPPEILDLTGSISGTNIQNLDNQMLSTKRRDSIPLLDQPSIAPVTQPSKSHEMKSAVEETSSANVSTRIIAPSVPVPDSLWFYKNLLKNFKVASLSSNTVDEIQYLRQILDLFLNGVKLDAPNSPHLTDLPTFIGPDICRALNFDELKGCFDLNSECLEINPSKQNLFNCLVSWVFDHKDEPSRIDSPKFKSFEMYRLIVKKDEKVHAEGRLKLLVYCFRSLKLDKLGTVLTKDFKSLINLYIEYINYEVKREDPQPNVEEEVNKRILMGVQLLQQYECNVFDSIVPKLLQNWPDIFVGKFEFITSIIHGINPMLIYKFETDLRLGHYKVFGNINLDVVLENSLNYWGSFEQLYLFQLIKAEIGNNIEKIEEFINSSLQLKVLEPIEHPEALCGLLSLLELVPPTENNVSLLTKLITNAKSPESKFENIKFAISIFTRWNDIFSDKLIKVMTSEVDNKIHKLNETEAEIEDDENEASAFFDVIVELWKNEKLKQAFMSIRPNFMLLGESVEKETTFLQRPSETAEDDGEQMDAEDGEDMTHDQPTTTISTRSRGKAKQTETEDRSKRGSHNNRNAQNRQKAEATSDESSSSHGKTPEKAQSRKIAKPKRVKRKIPTSSEASDDEQTASSNKNHRQTKKRPTTSDRRKSVSSGGEEETKPNRSVRSKTKNASVSTRSELSKASSSAQNINRRKSVGGPNAKKRNATKGGSDEE</sequence>
<dbReference type="PANTHER" id="PTHR13587:SF7">
    <property type="entry name" value="INTEGRATOR COMPLEX SUBUNIT 3"/>
    <property type="match status" value="1"/>
</dbReference>
<gene>
    <name evidence="11" type="ORF">RCL2_002180600</name>
    <name evidence="10" type="ORF">RclHR1_15840006</name>
</gene>
<feature type="compositionally biased region" description="Basic residues" evidence="7">
    <location>
        <begin position="1222"/>
        <end position="1237"/>
    </location>
</feature>
<evidence type="ECO:0000256" key="4">
    <source>
        <dbReference type="ARBA" id="ARBA00022490"/>
    </source>
</evidence>
<comment type="similarity">
    <text evidence="3">Belongs to the Integrator subunit 3 family.</text>
</comment>
<keyword evidence="4" id="KW-0963">Cytoplasm</keyword>